<feature type="signal peptide" evidence="4">
    <location>
        <begin position="1"/>
        <end position="19"/>
    </location>
</feature>
<feature type="domain" description="EF-hand" evidence="5">
    <location>
        <begin position="50"/>
        <end position="73"/>
    </location>
</feature>
<evidence type="ECO:0000256" key="2">
    <source>
        <dbReference type="ARBA" id="ARBA00022837"/>
    </source>
</evidence>
<dbReference type="SUPFAM" id="SSF47473">
    <property type="entry name" value="EF-hand"/>
    <property type="match status" value="1"/>
</dbReference>
<feature type="chain" id="PRO_5003156799" evidence="4">
    <location>
        <begin position="20"/>
        <end position="291"/>
    </location>
</feature>
<proteinExistence type="predicted"/>
<dbReference type="GO" id="GO:0051015">
    <property type="term" value="F:actin filament binding"/>
    <property type="evidence" value="ECO:0007669"/>
    <property type="project" value="InterPro"/>
</dbReference>
<evidence type="ECO:0000256" key="3">
    <source>
        <dbReference type="ARBA" id="ARBA00023203"/>
    </source>
</evidence>
<dbReference type="InterPro" id="IPR039959">
    <property type="entry name" value="Fimbrin/Plastin"/>
</dbReference>
<dbReference type="SUPFAM" id="SSF47576">
    <property type="entry name" value="Calponin-homology domain, CH-domain"/>
    <property type="match status" value="1"/>
</dbReference>
<name>E2AKB6_CAMFO</name>
<dbReference type="PROSITE" id="PS50222">
    <property type="entry name" value="EF_HAND_2"/>
    <property type="match status" value="1"/>
</dbReference>
<dbReference type="EMBL" id="GL440220">
    <property type="protein sequence ID" value="EFN66123.1"/>
    <property type="molecule type" value="Genomic_DNA"/>
</dbReference>
<keyword evidence="7" id="KW-1185">Reference proteome</keyword>
<dbReference type="CDD" id="cd00051">
    <property type="entry name" value="EFh"/>
    <property type="match status" value="1"/>
</dbReference>
<dbReference type="FunFam" id="1.10.418.10:FF:000119">
    <property type="entry name" value="Fimbrin-like protein 2-like"/>
    <property type="match status" value="1"/>
</dbReference>
<dbReference type="GO" id="GO:0051639">
    <property type="term" value="P:actin filament network formation"/>
    <property type="evidence" value="ECO:0007669"/>
    <property type="project" value="TreeGrafter"/>
</dbReference>
<dbReference type="STRING" id="104421.E2AKB6"/>
<dbReference type="InterPro" id="IPR036872">
    <property type="entry name" value="CH_dom_sf"/>
</dbReference>
<keyword evidence="4" id="KW-0732">Signal</keyword>
<evidence type="ECO:0000256" key="1">
    <source>
        <dbReference type="ARBA" id="ARBA00022737"/>
    </source>
</evidence>
<dbReference type="GO" id="GO:0032432">
    <property type="term" value="C:actin filament bundle"/>
    <property type="evidence" value="ECO:0007669"/>
    <property type="project" value="TreeGrafter"/>
</dbReference>
<evidence type="ECO:0000256" key="4">
    <source>
        <dbReference type="SAM" id="SignalP"/>
    </source>
</evidence>
<dbReference type="GO" id="GO:0051017">
    <property type="term" value="P:actin filament bundle assembly"/>
    <property type="evidence" value="ECO:0007669"/>
    <property type="project" value="InterPro"/>
</dbReference>
<dbReference type="Pfam" id="PF13499">
    <property type="entry name" value="EF-hand_7"/>
    <property type="match status" value="1"/>
</dbReference>
<dbReference type="GO" id="GO:0005737">
    <property type="term" value="C:cytoplasm"/>
    <property type="evidence" value="ECO:0007669"/>
    <property type="project" value="UniProtKB-ARBA"/>
</dbReference>
<dbReference type="InterPro" id="IPR018247">
    <property type="entry name" value="EF_Hand_1_Ca_BS"/>
</dbReference>
<dbReference type="OrthoDB" id="431378at2759"/>
<evidence type="ECO:0000313" key="7">
    <source>
        <dbReference type="Proteomes" id="UP000000311"/>
    </source>
</evidence>
<dbReference type="InterPro" id="IPR011992">
    <property type="entry name" value="EF-hand-dom_pair"/>
</dbReference>
<dbReference type="InterPro" id="IPR002048">
    <property type="entry name" value="EF_hand_dom"/>
</dbReference>
<dbReference type="Pfam" id="PF00307">
    <property type="entry name" value="CH"/>
    <property type="match status" value="1"/>
</dbReference>
<dbReference type="Gene3D" id="1.10.238.10">
    <property type="entry name" value="EF-hand"/>
    <property type="match status" value="1"/>
</dbReference>
<dbReference type="PANTHER" id="PTHR19961">
    <property type="entry name" value="FIMBRIN/PLASTIN"/>
    <property type="match status" value="1"/>
</dbReference>
<reference evidence="6 7" key="1">
    <citation type="journal article" date="2010" name="Science">
        <title>Genomic comparison of the ants Camponotus floridanus and Harpegnathos saltator.</title>
        <authorList>
            <person name="Bonasio R."/>
            <person name="Zhang G."/>
            <person name="Ye C."/>
            <person name="Mutti N.S."/>
            <person name="Fang X."/>
            <person name="Qin N."/>
            <person name="Donahue G."/>
            <person name="Yang P."/>
            <person name="Li Q."/>
            <person name="Li C."/>
            <person name="Zhang P."/>
            <person name="Huang Z."/>
            <person name="Berger S.L."/>
            <person name="Reinberg D."/>
            <person name="Wang J."/>
            <person name="Liebig J."/>
        </authorList>
    </citation>
    <scope>NUCLEOTIDE SEQUENCE [LARGE SCALE GENOMIC DNA]</scope>
    <source>
        <strain evidence="7">C129</strain>
    </source>
</reference>
<evidence type="ECO:0000259" key="5">
    <source>
        <dbReference type="PROSITE" id="PS50222"/>
    </source>
</evidence>
<dbReference type="InParanoid" id="E2AKB6"/>
<dbReference type="InterPro" id="IPR001715">
    <property type="entry name" value="CH_dom"/>
</dbReference>
<dbReference type="FunFam" id="1.10.238.10:FF:000263">
    <property type="entry name" value="plastin-1 isoform X2"/>
    <property type="match status" value="1"/>
</dbReference>
<sequence>MCAVREIAIFVIQLTLVIQITQKSNVLKKFCGQIRFQHYNLSDSPTLLFIDANGDGFINVTELRNALDVCGFKMPGYKVRQMIEEYDDKQRLEHRGRLSFEEFEKLCKELKANELGSTFKHVVSKKENLETLGGISEASSEGTTHSVRLEEQLAFSDWINTNLLHDPDLKHLLPIDPEGKALYDKENRVKTMRESQQQPNVGSAGVLAKTPEVAFRRGGQGPGTYRENLDNAKYAISLARKCGARVYALPEDITEVKPKMVMTVFACLMAMDYIPNMDSVKNQPNNVNDSQ</sequence>
<accession>E2AKB6</accession>
<keyword evidence="3" id="KW-0009">Actin-binding</keyword>
<dbReference type="AlphaFoldDB" id="E2AKB6"/>
<gene>
    <name evidence="6" type="ORF">EAG_04566</name>
</gene>
<organism evidence="7">
    <name type="scientific">Camponotus floridanus</name>
    <name type="common">Florida carpenter ant</name>
    <dbReference type="NCBI Taxonomy" id="104421"/>
    <lineage>
        <taxon>Eukaryota</taxon>
        <taxon>Metazoa</taxon>
        <taxon>Ecdysozoa</taxon>
        <taxon>Arthropoda</taxon>
        <taxon>Hexapoda</taxon>
        <taxon>Insecta</taxon>
        <taxon>Pterygota</taxon>
        <taxon>Neoptera</taxon>
        <taxon>Endopterygota</taxon>
        <taxon>Hymenoptera</taxon>
        <taxon>Apocrita</taxon>
        <taxon>Aculeata</taxon>
        <taxon>Formicoidea</taxon>
        <taxon>Formicidae</taxon>
        <taxon>Formicinae</taxon>
        <taxon>Camponotus</taxon>
    </lineage>
</organism>
<dbReference type="PANTHER" id="PTHR19961:SF18">
    <property type="entry name" value="FI19014P1"/>
    <property type="match status" value="1"/>
</dbReference>
<evidence type="ECO:0000313" key="6">
    <source>
        <dbReference type="EMBL" id="EFN66123.1"/>
    </source>
</evidence>
<dbReference type="PROSITE" id="PS00018">
    <property type="entry name" value="EF_HAND_1"/>
    <property type="match status" value="1"/>
</dbReference>
<protein>
    <submittedName>
        <fullName evidence="6">Plastin-1</fullName>
    </submittedName>
</protein>
<keyword evidence="1" id="KW-0677">Repeat</keyword>
<dbReference type="Proteomes" id="UP000000311">
    <property type="component" value="Unassembled WGS sequence"/>
</dbReference>
<dbReference type="GO" id="GO:0005509">
    <property type="term" value="F:calcium ion binding"/>
    <property type="evidence" value="ECO:0007669"/>
    <property type="project" value="InterPro"/>
</dbReference>
<dbReference type="GO" id="GO:0005884">
    <property type="term" value="C:actin filament"/>
    <property type="evidence" value="ECO:0007669"/>
    <property type="project" value="TreeGrafter"/>
</dbReference>
<keyword evidence="2" id="KW-0106">Calcium</keyword>
<dbReference type="Gene3D" id="1.10.418.10">
    <property type="entry name" value="Calponin-like domain"/>
    <property type="match status" value="1"/>
</dbReference>